<reference evidence="1" key="1">
    <citation type="submission" date="2019-06" db="EMBL/GenBank/DDBJ databases">
        <authorList>
            <person name="Zheng W."/>
        </authorList>
    </citation>
    <scope>NUCLEOTIDE SEQUENCE</scope>
    <source>
        <strain evidence="1">QDHG01</strain>
    </source>
</reference>
<keyword evidence="2" id="KW-1185">Reference proteome</keyword>
<name>A0A8J8T8G7_HALGN</name>
<evidence type="ECO:0000313" key="2">
    <source>
        <dbReference type="Proteomes" id="UP000785679"/>
    </source>
</evidence>
<comment type="caution">
    <text evidence="1">The sequence shown here is derived from an EMBL/GenBank/DDBJ whole genome shotgun (WGS) entry which is preliminary data.</text>
</comment>
<protein>
    <submittedName>
        <fullName evidence="1">Uncharacterized protein</fullName>
    </submittedName>
</protein>
<dbReference type="Proteomes" id="UP000785679">
    <property type="component" value="Unassembled WGS sequence"/>
</dbReference>
<proteinExistence type="predicted"/>
<dbReference type="EMBL" id="RRYP01001699">
    <property type="protein sequence ID" value="TNV85595.1"/>
    <property type="molecule type" value="Genomic_DNA"/>
</dbReference>
<sequence>MQKRNHGVFKKKTRQTIENSSIKNKCDQSIALIPLQSDKLTIEFSSDYQIISRYQDYYVLYSAQLNTSYIMQTHSTDCYAQLPGIKVDHIFFHDTRLICNSEVYTLQRGKSLEHLSTLQIKFPLTDGCELDQNTFLFTLQKHANLFVMKYDKDKHCYKKIKSLNLRYRTLVNKNHKITKLQRIDSTCYCLIMSEIAKFDINFVISDDEKYTKQIKYAVVPHEYIYADPNNLELTDLMLAPDKIHVICQNVKGLIVVVDQFTGQVVSKVEYSSLELRMVGNFDYLSFPILIANQRQGLKVVDVAESGIQGEVKMEEGVDVVGMIGGEGDKVWVACVNKGTREVCRQVIQLQCD</sequence>
<evidence type="ECO:0000313" key="1">
    <source>
        <dbReference type="EMBL" id="TNV85595.1"/>
    </source>
</evidence>
<organism evidence="1 2">
    <name type="scientific">Halteria grandinella</name>
    <dbReference type="NCBI Taxonomy" id="5974"/>
    <lineage>
        <taxon>Eukaryota</taxon>
        <taxon>Sar</taxon>
        <taxon>Alveolata</taxon>
        <taxon>Ciliophora</taxon>
        <taxon>Intramacronucleata</taxon>
        <taxon>Spirotrichea</taxon>
        <taxon>Stichotrichia</taxon>
        <taxon>Sporadotrichida</taxon>
        <taxon>Halteriidae</taxon>
        <taxon>Halteria</taxon>
    </lineage>
</organism>
<gene>
    <name evidence="1" type="ORF">FGO68_gene17147</name>
</gene>
<accession>A0A8J8T8G7</accession>
<dbReference type="AlphaFoldDB" id="A0A8J8T8G7"/>